<comment type="caution">
    <text evidence="1">The sequence shown here is derived from an EMBL/GenBank/DDBJ whole genome shotgun (WGS) entry which is preliminary data.</text>
</comment>
<organism evidence="1">
    <name type="scientific">marine sediment metagenome</name>
    <dbReference type="NCBI Taxonomy" id="412755"/>
    <lineage>
        <taxon>unclassified sequences</taxon>
        <taxon>metagenomes</taxon>
        <taxon>ecological metagenomes</taxon>
    </lineage>
</organism>
<accession>X1P165</accession>
<dbReference type="EMBL" id="BARV01038691">
    <property type="protein sequence ID" value="GAI50022.1"/>
    <property type="molecule type" value="Genomic_DNA"/>
</dbReference>
<evidence type="ECO:0000313" key="1">
    <source>
        <dbReference type="EMBL" id="GAI50022.1"/>
    </source>
</evidence>
<name>X1P165_9ZZZZ</name>
<reference evidence="1" key="1">
    <citation type="journal article" date="2014" name="Front. Microbiol.">
        <title>High frequency of phylogenetically diverse reductive dehalogenase-homologous genes in deep subseafloor sedimentary metagenomes.</title>
        <authorList>
            <person name="Kawai M."/>
            <person name="Futagami T."/>
            <person name="Toyoda A."/>
            <person name="Takaki Y."/>
            <person name="Nishi S."/>
            <person name="Hori S."/>
            <person name="Arai W."/>
            <person name="Tsubouchi T."/>
            <person name="Morono Y."/>
            <person name="Uchiyama I."/>
            <person name="Ito T."/>
            <person name="Fujiyama A."/>
            <person name="Inagaki F."/>
            <person name="Takami H."/>
        </authorList>
    </citation>
    <scope>NUCLEOTIDE SEQUENCE</scope>
    <source>
        <strain evidence="1">Expedition CK06-06</strain>
    </source>
</reference>
<feature type="non-terminal residue" evidence="1">
    <location>
        <position position="166"/>
    </location>
</feature>
<dbReference type="AlphaFoldDB" id="X1P165"/>
<protein>
    <submittedName>
        <fullName evidence="1">Uncharacterized protein</fullName>
    </submittedName>
</protein>
<sequence length="166" mass="18599">MIKGEYDYLKALAEINECAEHGTPLLVATHPTDACYVLRCGEGHYPDTIRRIPSLTEEFKQGNLPDGPIADNIKKRSRKQAMSTNRQLQTHVLGDLPKADLATGEMLGPDQVHALMTYAQKYGLDPYRGHVLIMYGKPYIGIDGYLWHANQTGKPYTLMAHPMTED</sequence>
<gene>
    <name evidence="1" type="ORF">S06H3_59531</name>
</gene>
<proteinExistence type="predicted"/>